<keyword evidence="1" id="KW-0472">Membrane</keyword>
<keyword evidence="1" id="KW-0812">Transmembrane</keyword>
<protein>
    <recommendedName>
        <fullName evidence="4">PepSY domain-containing protein</fullName>
    </recommendedName>
</protein>
<organism evidence="2 3">
    <name type="scientific">Tardiphaga robiniae</name>
    <dbReference type="NCBI Taxonomy" id="943830"/>
    <lineage>
        <taxon>Bacteria</taxon>
        <taxon>Pseudomonadati</taxon>
        <taxon>Pseudomonadota</taxon>
        <taxon>Alphaproteobacteria</taxon>
        <taxon>Hyphomicrobiales</taxon>
        <taxon>Nitrobacteraceae</taxon>
        <taxon>Tardiphaga</taxon>
    </lineage>
</organism>
<dbReference type="PANTHER" id="PTHR34219:SF3">
    <property type="entry name" value="BLL7967 PROTEIN"/>
    <property type="match status" value="1"/>
</dbReference>
<accession>A0A163ZHL5</accession>
<feature type="transmembrane region" description="Helical" evidence="1">
    <location>
        <begin position="12"/>
        <end position="36"/>
    </location>
</feature>
<keyword evidence="1" id="KW-1133">Transmembrane helix</keyword>
<feature type="transmembrane region" description="Helical" evidence="1">
    <location>
        <begin position="143"/>
        <end position="165"/>
    </location>
</feature>
<evidence type="ECO:0000256" key="1">
    <source>
        <dbReference type="SAM" id="Phobius"/>
    </source>
</evidence>
<comment type="caution">
    <text evidence="2">The sequence shown here is derived from an EMBL/GenBank/DDBJ whole genome shotgun (WGS) entry which is preliminary data.</text>
</comment>
<evidence type="ECO:0008006" key="4">
    <source>
        <dbReference type="Google" id="ProtNLM"/>
    </source>
</evidence>
<evidence type="ECO:0000313" key="3">
    <source>
        <dbReference type="Proteomes" id="UP000076574"/>
    </source>
</evidence>
<proteinExistence type="predicted"/>
<name>A0A163ZHL5_9BRAD</name>
<feature type="transmembrane region" description="Helical" evidence="1">
    <location>
        <begin position="354"/>
        <end position="375"/>
    </location>
</feature>
<dbReference type="PANTHER" id="PTHR34219">
    <property type="entry name" value="IRON-REGULATED INNER MEMBRANE PROTEIN-RELATED"/>
    <property type="match status" value="1"/>
</dbReference>
<dbReference type="Proteomes" id="UP000076574">
    <property type="component" value="Unassembled WGS sequence"/>
</dbReference>
<evidence type="ECO:0000313" key="2">
    <source>
        <dbReference type="EMBL" id="KZD23489.1"/>
    </source>
</evidence>
<reference evidence="2 3" key="1">
    <citation type="submission" date="2016-03" db="EMBL/GenBank/DDBJ databases">
        <title>Microsymbionts genomes from the relict species Vavilovia formosa (Stev.) Fed.</title>
        <authorList>
            <person name="Kopat V."/>
            <person name="Chirak E."/>
            <person name="Kimeklis A."/>
            <person name="Andronov E."/>
        </authorList>
    </citation>
    <scope>NUCLEOTIDE SEQUENCE [LARGE SCALE GENOMIC DNA]</scope>
    <source>
        <strain evidence="2 3">Vaf07</strain>
    </source>
</reference>
<gene>
    <name evidence="2" type="ORF">A4A58_27345</name>
</gene>
<dbReference type="EMBL" id="LVYV01000011">
    <property type="protein sequence ID" value="KZD23489.1"/>
    <property type="molecule type" value="Genomic_DNA"/>
</dbReference>
<dbReference type="OrthoDB" id="9791166at2"/>
<dbReference type="InterPro" id="IPR005625">
    <property type="entry name" value="PepSY-ass_TM"/>
</dbReference>
<dbReference type="Pfam" id="PF03929">
    <property type="entry name" value="PepSY_TM"/>
    <property type="match status" value="1"/>
</dbReference>
<keyword evidence="3" id="KW-1185">Reference proteome</keyword>
<feature type="transmembrane region" description="Helical" evidence="1">
    <location>
        <begin position="197"/>
        <end position="221"/>
    </location>
</feature>
<dbReference type="AlphaFoldDB" id="A0A163ZHL5"/>
<sequence>MASRTKSAFLQVHSIIGLAISLILGLIGLTGAMLSFEDEIVAALNRDIAHVEVRPAPVLLPDALVAIVQAVPGSGKVGAVSMSSEPGATVRLRFARGEDDGRSSVYVDPYDGRVLAAMRGEGFFATLRALHRWLLLPGGGKGVGRQVTGVAVLGLFVLLISGMVLRWPRRVRSIKSGIKTWLKPNLAMRGRPFHWSLHSVVGTWLLPIYLVSILTGLWWSFDWYKDSAIWLLSSKPAVTTQAPRAAKGATKAGSADAPAAPSFDKVWSTFLADQGSRYALVNMQLPNGAGSVVRVRSVAKDAPFEEARDEFRIDGVTGRMVSAERYNDKSTGDRILAAVLHIHTGAFLGLPGRIVFLLAAALMPLFTVTGFILYFSRRRLRAASKPGRRHAVGLVPGE</sequence>
<dbReference type="STRING" id="943830.A4A58_27345"/>